<keyword evidence="1" id="KW-0472">Membrane</keyword>
<dbReference type="EMBL" id="CP003219">
    <property type="protein sequence ID" value="AEW97062.1"/>
    <property type="molecule type" value="Genomic_DNA"/>
</dbReference>
<dbReference type="RefSeq" id="WP_014145403.1">
    <property type="nucleotide sequence ID" value="NC_016111.1"/>
</dbReference>
<keyword evidence="3" id="KW-1185">Reference proteome</keyword>
<dbReference type="eggNOG" id="COG1131">
    <property type="taxonomic scope" value="Bacteria"/>
</dbReference>
<proteinExistence type="predicted"/>
<sequence length="221" mass="22077">MTPLLRYQAALLLRSHRWLPPLLLYAFVLAIGVWSAQPVLGSLGWTAGAVLPAAAWLARVCVLAEPPAARAVTAAAAGPVRAQLARVLTGLGASLLIGTAGSLITTVISAPSDDAHRVRVPLGAAAAAGWLATLACVLLGTAVGVLSNPPVLRRPGWAVPVSALAAISLLVAAGSPANAAVSGLVTGSATGRVTLPWLPVLVAAAGCAAATALNCRLAPRR</sequence>
<accession>F8JWR4</accession>
<evidence type="ECO:0000256" key="1">
    <source>
        <dbReference type="SAM" id="Phobius"/>
    </source>
</evidence>
<protein>
    <submittedName>
        <fullName evidence="2">ABC transporter related protein</fullName>
    </submittedName>
</protein>
<feature type="transmembrane region" description="Helical" evidence="1">
    <location>
        <begin position="122"/>
        <end position="145"/>
    </location>
</feature>
<feature type="transmembrane region" description="Helical" evidence="1">
    <location>
        <begin position="43"/>
        <end position="64"/>
    </location>
</feature>
<dbReference type="KEGG" id="sct:SCAT_4699"/>
<evidence type="ECO:0000313" key="3">
    <source>
        <dbReference type="Proteomes" id="UP000007842"/>
    </source>
</evidence>
<evidence type="ECO:0000313" key="2">
    <source>
        <dbReference type="EMBL" id="AEW97062.1"/>
    </source>
</evidence>
<dbReference type="HOGENOM" id="CLU_1239585_0_0_11"/>
<organism evidence="2 3">
    <name type="scientific">Streptantibioticus cattleyicolor (strain ATCC 35852 / DSM 46488 / JCM 4925 / NBRC 14057 / NRRL 8057)</name>
    <name type="common">Streptomyces cattleya</name>
    <dbReference type="NCBI Taxonomy" id="1003195"/>
    <lineage>
        <taxon>Bacteria</taxon>
        <taxon>Bacillati</taxon>
        <taxon>Actinomycetota</taxon>
        <taxon>Actinomycetes</taxon>
        <taxon>Kitasatosporales</taxon>
        <taxon>Streptomycetaceae</taxon>
        <taxon>Streptantibioticus</taxon>
    </lineage>
</organism>
<keyword evidence="1" id="KW-0812">Transmembrane</keyword>
<keyword evidence="1" id="KW-1133">Transmembrane helix</keyword>
<feature type="transmembrane region" description="Helical" evidence="1">
    <location>
        <begin position="21"/>
        <end position="37"/>
    </location>
</feature>
<dbReference type="AlphaFoldDB" id="F8JWR4"/>
<feature type="transmembrane region" description="Helical" evidence="1">
    <location>
        <begin position="157"/>
        <end position="177"/>
    </location>
</feature>
<dbReference type="Proteomes" id="UP000007842">
    <property type="component" value="Chromosome"/>
</dbReference>
<feature type="transmembrane region" description="Helical" evidence="1">
    <location>
        <begin position="84"/>
        <end position="110"/>
    </location>
</feature>
<dbReference type="STRING" id="1003195.SCATT_46910"/>
<dbReference type="PATRIC" id="fig|1003195.11.peg.6133"/>
<gene>
    <name evidence="2" type="ordered locus">SCATT_46910</name>
</gene>
<name>F8JWR4_STREN</name>
<reference evidence="3" key="1">
    <citation type="submission" date="2011-12" db="EMBL/GenBank/DDBJ databases">
        <title>Complete genome sequence of Streptomyces cattleya strain DSM 46488.</title>
        <authorList>
            <person name="Ou H.-Y."/>
            <person name="Li P."/>
            <person name="Zhao C."/>
            <person name="O'Hagan D."/>
            <person name="Deng Z."/>
        </authorList>
    </citation>
    <scope>NUCLEOTIDE SEQUENCE [LARGE SCALE GENOMIC DNA]</scope>
    <source>
        <strain evidence="3">ATCC 35852 / DSM 46488 / JCM 4925 / NBRC 14057 / NRRL 8057</strain>
    </source>
</reference>
<accession>G8WT39</accession>
<dbReference type="OrthoDB" id="4337269at2"/>
<dbReference type="KEGG" id="scy:SCATT_46910"/>
<feature type="transmembrane region" description="Helical" evidence="1">
    <location>
        <begin position="197"/>
        <end position="215"/>
    </location>
</feature>